<name>A0A9Q3EKK5_9BASI</name>
<feature type="compositionally biased region" description="Polar residues" evidence="1">
    <location>
        <begin position="14"/>
        <end position="31"/>
    </location>
</feature>
<feature type="compositionally biased region" description="Low complexity" evidence="1">
    <location>
        <begin position="32"/>
        <end position="64"/>
    </location>
</feature>
<evidence type="ECO:0000313" key="2">
    <source>
        <dbReference type="EMBL" id="MBW0523278.1"/>
    </source>
</evidence>
<gene>
    <name evidence="2" type="ORF">O181_062993</name>
</gene>
<organism evidence="2 3">
    <name type="scientific">Austropuccinia psidii MF-1</name>
    <dbReference type="NCBI Taxonomy" id="1389203"/>
    <lineage>
        <taxon>Eukaryota</taxon>
        <taxon>Fungi</taxon>
        <taxon>Dikarya</taxon>
        <taxon>Basidiomycota</taxon>
        <taxon>Pucciniomycotina</taxon>
        <taxon>Pucciniomycetes</taxon>
        <taxon>Pucciniales</taxon>
        <taxon>Sphaerophragmiaceae</taxon>
        <taxon>Austropuccinia</taxon>
    </lineage>
</organism>
<feature type="compositionally biased region" description="Low complexity" evidence="1">
    <location>
        <begin position="143"/>
        <end position="152"/>
    </location>
</feature>
<dbReference type="OrthoDB" id="2507065at2759"/>
<proteinExistence type="predicted"/>
<feature type="compositionally biased region" description="Polar residues" evidence="1">
    <location>
        <begin position="249"/>
        <end position="263"/>
    </location>
</feature>
<comment type="caution">
    <text evidence="2">The sequence shown here is derived from an EMBL/GenBank/DDBJ whole genome shotgun (WGS) entry which is preliminary data.</text>
</comment>
<feature type="compositionally biased region" description="Polar residues" evidence="1">
    <location>
        <begin position="196"/>
        <end position="206"/>
    </location>
</feature>
<keyword evidence="3" id="KW-1185">Reference proteome</keyword>
<reference evidence="2" key="1">
    <citation type="submission" date="2021-03" db="EMBL/GenBank/DDBJ databases">
        <title>Draft genome sequence of rust myrtle Austropuccinia psidii MF-1, a brazilian biotype.</title>
        <authorList>
            <person name="Quecine M.C."/>
            <person name="Pachon D.M.R."/>
            <person name="Bonatelli M.L."/>
            <person name="Correr F.H."/>
            <person name="Franceschini L.M."/>
            <person name="Leite T.F."/>
            <person name="Margarido G.R.A."/>
            <person name="Almeida C.A."/>
            <person name="Ferrarezi J.A."/>
            <person name="Labate C.A."/>
        </authorList>
    </citation>
    <scope>NUCLEOTIDE SEQUENCE</scope>
    <source>
        <strain evidence="2">MF-1</strain>
    </source>
</reference>
<feature type="compositionally biased region" description="Basic and acidic residues" evidence="1">
    <location>
        <begin position="1"/>
        <end position="11"/>
    </location>
</feature>
<sequence length="429" mass="47004">MRTHSWDEKHSKSFTRPQKQIHQPTSSLSSGNLRSPRNSVNSSRSLPNQPHSKSLTASTSSQSQWVTFPPLPGSTSNPFSSAVQFVSTTLRPLTEPSIAYASPTLSNQLKNNLSSSCRSSKESIHYLVAPLSQSVNGLKRSRTTASSSSAPLSRKRSKSDFDSMSYRSSQSLPIARPTSMSASTSASSASRPKAFGSSTSLAQMDSSRSTSRQFYASYLDTPASSLRYKQLASCESSRQTSSTSLTRSGYTSGSIKSATSVRSIHSLHPPKSRVQSPLRLTTTSMQPENSQVVPIRPTYLGGVGVYLNHHHDDQDENQTPRGTRLNHKPKPNLSIDLDLCNEPQTERSKGVGKWCNRLLLSPLSSASYSVYSFFTSTSSTSSSVDVAQELEENKTITEIGSETQEQQFTAGIPRRDMSKKLPFRNWDLN</sequence>
<dbReference type="AlphaFoldDB" id="A0A9Q3EKK5"/>
<feature type="region of interest" description="Disordered" evidence="1">
    <location>
        <begin position="310"/>
        <end position="330"/>
    </location>
</feature>
<evidence type="ECO:0000256" key="1">
    <source>
        <dbReference type="SAM" id="MobiDB-lite"/>
    </source>
</evidence>
<evidence type="ECO:0000313" key="3">
    <source>
        <dbReference type="Proteomes" id="UP000765509"/>
    </source>
</evidence>
<feature type="region of interest" description="Disordered" evidence="1">
    <location>
        <begin position="137"/>
        <end position="206"/>
    </location>
</feature>
<feature type="region of interest" description="Disordered" evidence="1">
    <location>
        <begin position="1"/>
        <end position="77"/>
    </location>
</feature>
<protein>
    <submittedName>
        <fullName evidence="2">Uncharacterized protein</fullName>
    </submittedName>
</protein>
<accession>A0A9Q3EKK5</accession>
<dbReference type="EMBL" id="AVOT02030161">
    <property type="protein sequence ID" value="MBW0523278.1"/>
    <property type="molecule type" value="Genomic_DNA"/>
</dbReference>
<dbReference type="Proteomes" id="UP000765509">
    <property type="component" value="Unassembled WGS sequence"/>
</dbReference>
<feature type="compositionally biased region" description="Low complexity" evidence="1">
    <location>
        <begin position="236"/>
        <end position="248"/>
    </location>
</feature>
<feature type="region of interest" description="Disordered" evidence="1">
    <location>
        <begin position="234"/>
        <end position="277"/>
    </location>
</feature>
<feature type="compositionally biased region" description="Low complexity" evidence="1">
    <location>
        <begin position="175"/>
        <end position="192"/>
    </location>
</feature>